<reference evidence="3" key="1">
    <citation type="submission" date="2020-12" db="EMBL/GenBank/DDBJ databases">
        <title>Metabolic potential, ecology and presence of endohyphal bacteria is reflected in genomic diversity of Mucoromycotina.</title>
        <authorList>
            <person name="Muszewska A."/>
            <person name="Okrasinska A."/>
            <person name="Steczkiewicz K."/>
            <person name="Drgas O."/>
            <person name="Orlowska M."/>
            <person name="Perlinska-Lenart U."/>
            <person name="Aleksandrzak-Piekarczyk T."/>
            <person name="Szatraj K."/>
            <person name="Zielenkiewicz U."/>
            <person name="Pilsyk S."/>
            <person name="Malc E."/>
            <person name="Mieczkowski P."/>
            <person name="Kruszewska J.S."/>
            <person name="Biernat P."/>
            <person name="Pawlowska J."/>
        </authorList>
    </citation>
    <scope>NUCLEOTIDE SEQUENCE</scope>
    <source>
        <strain evidence="3">WA0000067209</strain>
    </source>
</reference>
<keyword evidence="4" id="KW-1185">Reference proteome</keyword>
<evidence type="ECO:0000313" key="4">
    <source>
        <dbReference type="Proteomes" id="UP000654370"/>
    </source>
</evidence>
<comment type="similarity">
    <text evidence="1">Belongs to the MT-A70-like family.</text>
</comment>
<protein>
    <submittedName>
        <fullName evidence="3">Uncharacterized protein</fullName>
    </submittedName>
</protein>
<dbReference type="PANTHER" id="PTHR12829">
    <property type="entry name" value="N6-ADENOSINE-METHYLTRANSFERASE"/>
    <property type="match status" value="1"/>
</dbReference>
<dbReference type="EMBL" id="JAEPQZ010000010">
    <property type="protein sequence ID" value="KAG2176449.1"/>
    <property type="molecule type" value="Genomic_DNA"/>
</dbReference>
<accession>A0A8H7PN35</accession>
<feature type="region of interest" description="Disordered" evidence="2">
    <location>
        <begin position="48"/>
        <end position="68"/>
    </location>
</feature>
<gene>
    <name evidence="3" type="ORF">INT43_005689</name>
</gene>
<evidence type="ECO:0000256" key="2">
    <source>
        <dbReference type="SAM" id="MobiDB-lite"/>
    </source>
</evidence>
<dbReference type="InterPro" id="IPR007757">
    <property type="entry name" value="MT-A70-like"/>
</dbReference>
<dbReference type="Proteomes" id="UP000654370">
    <property type="component" value="Unassembled WGS sequence"/>
</dbReference>
<dbReference type="Pfam" id="PF05063">
    <property type="entry name" value="MT-A70"/>
    <property type="match status" value="1"/>
</dbReference>
<comment type="caution">
    <text evidence="3">The sequence shown here is derived from an EMBL/GenBank/DDBJ whole genome shotgun (WGS) entry which is preliminary data.</text>
</comment>
<dbReference type="GO" id="GO:0005634">
    <property type="term" value="C:nucleus"/>
    <property type="evidence" value="ECO:0007669"/>
    <property type="project" value="TreeGrafter"/>
</dbReference>
<evidence type="ECO:0000313" key="3">
    <source>
        <dbReference type="EMBL" id="KAG2176449.1"/>
    </source>
</evidence>
<sequence length="382" mass="43673">MSIIARTDNAVLLDPKPAFGDGLHNHQGSWKLRLGEYNLDQPYFWPKRDMPPRAKRRKTEPSKTETQTEENFLQLEEYFNQCLKELVDIWPAIKDSISEAEPPPPLSDSVESSNMIDFVQNAELVKVVKSLTFQLDPEQSQKTMILKDTNSIELPEIYNTIISNSMSQYVTLAVEPGLQRYLIPAGSTFLLGQLDDSMKTLTSHAHRSSQYTTLDIYALFEIPLPKLMATECIVAVWVTNRPKYKRFLIDKLFPAWDLELLGEWYWLKMTTAGDPVMPLNSTHRKPYELLLVAKRKSGSGPPIPQKQLFASLPSRSHSRKPPLNDLFAQYLPTNPRCLELFARCLTANNTSWGNECLLFQHESFFTHVKNDTTEATQSNFST</sequence>
<dbReference type="OrthoDB" id="61116at2759"/>
<dbReference type="PROSITE" id="PS51143">
    <property type="entry name" value="MT_A70"/>
    <property type="match status" value="1"/>
</dbReference>
<name>A0A8H7PN35_MORIS</name>
<dbReference type="GO" id="GO:0008168">
    <property type="term" value="F:methyltransferase activity"/>
    <property type="evidence" value="ECO:0007669"/>
    <property type="project" value="TreeGrafter"/>
</dbReference>
<organism evidence="3 4">
    <name type="scientific">Mortierella isabellina</name>
    <name type="common">Filamentous fungus</name>
    <name type="synonym">Umbelopsis isabellina</name>
    <dbReference type="NCBI Taxonomy" id="91625"/>
    <lineage>
        <taxon>Eukaryota</taxon>
        <taxon>Fungi</taxon>
        <taxon>Fungi incertae sedis</taxon>
        <taxon>Mucoromycota</taxon>
        <taxon>Mucoromycotina</taxon>
        <taxon>Umbelopsidomycetes</taxon>
        <taxon>Umbelopsidales</taxon>
        <taxon>Umbelopsidaceae</taxon>
        <taxon>Umbelopsis</taxon>
    </lineage>
</organism>
<dbReference type="AlphaFoldDB" id="A0A8H7PN35"/>
<proteinExistence type="inferred from homology"/>
<evidence type="ECO:0000256" key="1">
    <source>
        <dbReference type="PROSITE-ProRule" id="PRU00489"/>
    </source>
</evidence>
<dbReference type="PANTHER" id="PTHR12829:SF4">
    <property type="entry name" value="N(6)-ADENINE-SPECIFIC METHYLTRANSFERASE METTL4"/>
    <property type="match status" value="1"/>
</dbReference>